<feature type="transmembrane region" description="Helical" evidence="17">
    <location>
        <begin position="67"/>
        <end position="84"/>
    </location>
</feature>
<dbReference type="PANTHER" id="PTHR43507">
    <property type="entry name" value="NADH-UBIQUINONE OXIDOREDUCTASE CHAIN 4"/>
    <property type="match status" value="1"/>
</dbReference>
<evidence type="ECO:0000256" key="2">
    <source>
        <dbReference type="ARBA" id="ARBA00004225"/>
    </source>
</evidence>
<dbReference type="InterPro" id="IPR003918">
    <property type="entry name" value="NADH_UbQ_OxRdtase"/>
</dbReference>
<evidence type="ECO:0000259" key="18">
    <source>
        <dbReference type="Pfam" id="PF00361"/>
    </source>
</evidence>
<dbReference type="EMBL" id="MT721740">
    <property type="protein sequence ID" value="QNT17932.1"/>
    <property type="molecule type" value="Genomic_DNA"/>
</dbReference>
<comment type="function">
    <text evidence="17">Core subunit of the mitochondrial membrane respiratory chain NADH dehydrogenase (Complex I) which catalyzes electron transfer from NADH through the respiratory chain, using ubiquinone as an electron acceptor. Essential for the catalytic activity and assembly of complex I.</text>
</comment>
<feature type="transmembrane region" description="Helical" evidence="17">
    <location>
        <begin position="37"/>
        <end position="60"/>
    </location>
</feature>
<keyword evidence="12 17" id="KW-0520">NAD</keyword>
<evidence type="ECO:0000313" key="19">
    <source>
        <dbReference type="EMBL" id="QNT17932.1"/>
    </source>
</evidence>
<evidence type="ECO:0000256" key="5">
    <source>
        <dbReference type="ARBA" id="ARBA00021006"/>
    </source>
</evidence>
<evidence type="ECO:0000256" key="7">
    <source>
        <dbReference type="ARBA" id="ARBA00022660"/>
    </source>
</evidence>
<accession>A0A7H1K1B6</accession>
<feature type="transmembrane region" description="Helical" evidence="17">
    <location>
        <begin position="320"/>
        <end position="338"/>
    </location>
</feature>
<comment type="subcellular location">
    <subcellularLocation>
        <location evidence="2 17">Mitochondrion membrane</location>
        <topology evidence="2 17">Multi-pass membrane protein</topology>
    </subcellularLocation>
</comment>
<comment type="similarity">
    <text evidence="3 17">Belongs to the complex I subunit 4 family.</text>
</comment>
<evidence type="ECO:0000256" key="12">
    <source>
        <dbReference type="ARBA" id="ARBA00023027"/>
    </source>
</evidence>
<dbReference type="PRINTS" id="PR01437">
    <property type="entry name" value="NUOXDRDTASE4"/>
</dbReference>
<feature type="domain" description="NADH:quinone oxidoreductase/Mrp antiporter transmembrane" evidence="18">
    <location>
        <begin position="87"/>
        <end position="368"/>
    </location>
</feature>
<evidence type="ECO:0000256" key="11">
    <source>
        <dbReference type="ARBA" id="ARBA00022989"/>
    </source>
</evidence>
<evidence type="ECO:0000256" key="1">
    <source>
        <dbReference type="ARBA" id="ARBA00003257"/>
    </source>
</evidence>
<sequence length="422" mass="47107">MVLFMFLLTSMLLEMCMLPLFICFVMVLTIFNPSFLYGVSSTIFLAKVLVALSLFLVNLFVFKFGKINFKIMMILVSVGSMIFYTTSNWLVFFVSFEGTMLPVLVLIFYFSLTPERLRASWYLLVYTLLSSIPLLLSILNTCQFTFWMAPAFPCEVLNQPLCFILAFLFKVPLFLFHSWLPKAHVEATLEGSVILAGVVLKFGTFGLYRVSEGCSWSAGGLIESLLLSLSAYGTVISSLKALVSTDLKKVVAYSSIGHMNLSVLSFMVLKNLSFYAFWVYMLSHSLSASVLFALVTSLYEKSGSRNLLVAKMNVKLGPSLMVATVLSWSANMALPPFVSFVPEYIYVVSVMAYTPEVILLVSTGMFFTSVYSITHVVGGVLSSLSQSCSTLSVKLDRMSELFLLTIPSLTMFLSLNWLVCWF</sequence>
<dbReference type="GO" id="GO:0003954">
    <property type="term" value="F:NADH dehydrogenase activity"/>
    <property type="evidence" value="ECO:0007669"/>
    <property type="project" value="TreeGrafter"/>
</dbReference>
<proteinExistence type="inferred from homology"/>
<feature type="transmembrane region" description="Helical" evidence="17">
    <location>
        <begin position="161"/>
        <end position="180"/>
    </location>
</feature>
<evidence type="ECO:0000256" key="17">
    <source>
        <dbReference type="RuleBase" id="RU003297"/>
    </source>
</evidence>
<evidence type="ECO:0000256" key="14">
    <source>
        <dbReference type="ARBA" id="ARBA00023128"/>
    </source>
</evidence>
<comment type="catalytic activity">
    <reaction evidence="16 17">
        <text>a ubiquinone + NADH + 5 H(+)(in) = a ubiquinol + NAD(+) + 4 H(+)(out)</text>
        <dbReference type="Rhea" id="RHEA:29091"/>
        <dbReference type="Rhea" id="RHEA-COMP:9565"/>
        <dbReference type="Rhea" id="RHEA-COMP:9566"/>
        <dbReference type="ChEBI" id="CHEBI:15378"/>
        <dbReference type="ChEBI" id="CHEBI:16389"/>
        <dbReference type="ChEBI" id="CHEBI:17976"/>
        <dbReference type="ChEBI" id="CHEBI:57540"/>
        <dbReference type="ChEBI" id="CHEBI:57945"/>
        <dbReference type="EC" id="7.1.1.2"/>
    </reaction>
</comment>
<keyword evidence="8 17" id="KW-0812">Transmembrane</keyword>
<keyword evidence="13 17" id="KW-0830">Ubiquinone</keyword>
<keyword evidence="11 17" id="KW-1133">Transmembrane helix</keyword>
<keyword evidence="15 17" id="KW-0472">Membrane</keyword>
<dbReference type="PANTHER" id="PTHR43507:SF20">
    <property type="entry name" value="NADH-UBIQUINONE OXIDOREDUCTASE CHAIN 4"/>
    <property type="match status" value="1"/>
</dbReference>
<dbReference type="AlphaFoldDB" id="A0A7H1K1B6"/>
<evidence type="ECO:0000256" key="16">
    <source>
        <dbReference type="ARBA" id="ARBA00049551"/>
    </source>
</evidence>
<keyword evidence="7 17" id="KW-0679">Respiratory chain</keyword>
<feature type="transmembrane region" description="Helical" evidence="17">
    <location>
        <begin position="275"/>
        <end position="299"/>
    </location>
</feature>
<evidence type="ECO:0000256" key="15">
    <source>
        <dbReference type="ARBA" id="ARBA00023136"/>
    </source>
</evidence>
<gene>
    <name evidence="19" type="primary">nad4</name>
</gene>
<feature type="transmembrane region" description="Helical" evidence="17">
    <location>
        <begin position="123"/>
        <end position="149"/>
    </location>
</feature>
<geneLocation type="mitochondrion" evidence="19"/>
<dbReference type="EC" id="7.1.1.2" evidence="4 17"/>
<keyword evidence="6 17" id="KW-0813">Transport</keyword>
<organism evidence="19">
    <name type="scientific">Pthirus pubis</name>
    <name type="common">Crab louse</name>
    <dbReference type="NCBI Taxonomy" id="121228"/>
    <lineage>
        <taxon>Eukaryota</taxon>
        <taxon>Metazoa</taxon>
        <taxon>Ecdysozoa</taxon>
        <taxon>Arthropoda</taxon>
        <taxon>Hexapoda</taxon>
        <taxon>Insecta</taxon>
        <taxon>Pterygota</taxon>
        <taxon>Neoptera</taxon>
        <taxon>Paraneoptera</taxon>
        <taxon>Psocodea</taxon>
        <taxon>Troctomorpha</taxon>
        <taxon>Phthiraptera</taxon>
        <taxon>Anoplura</taxon>
        <taxon>Pthiridae</taxon>
        <taxon>Pthirus</taxon>
    </lineage>
</organism>
<evidence type="ECO:0000256" key="8">
    <source>
        <dbReference type="ARBA" id="ARBA00022692"/>
    </source>
</evidence>
<evidence type="ECO:0000256" key="3">
    <source>
        <dbReference type="ARBA" id="ARBA00009025"/>
    </source>
</evidence>
<feature type="transmembrane region" description="Helical" evidence="17">
    <location>
        <begin position="12"/>
        <end position="31"/>
    </location>
</feature>
<feature type="transmembrane region" description="Helical" evidence="17">
    <location>
        <begin position="192"/>
        <end position="210"/>
    </location>
</feature>
<evidence type="ECO:0000256" key="6">
    <source>
        <dbReference type="ARBA" id="ARBA00022448"/>
    </source>
</evidence>
<dbReference type="GO" id="GO:0031966">
    <property type="term" value="C:mitochondrial membrane"/>
    <property type="evidence" value="ECO:0007669"/>
    <property type="project" value="UniProtKB-SubCell"/>
</dbReference>
<name>A0A7H1K1B6_PTHPU</name>
<evidence type="ECO:0000256" key="9">
    <source>
        <dbReference type="ARBA" id="ARBA00022967"/>
    </source>
</evidence>
<evidence type="ECO:0000256" key="13">
    <source>
        <dbReference type="ARBA" id="ARBA00023075"/>
    </source>
</evidence>
<dbReference type="GO" id="GO:0048039">
    <property type="term" value="F:ubiquinone binding"/>
    <property type="evidence" value="ECO:0007669"/>
    <property type="project" value="TreeGrafter"/>
</dbReference>
<dbReference type="GO" id="GO:0008137">
    <property type="term" value="F:NADH dehydrogenase (ubiquinone) activity"/>
    <property type="evidence" value="ECO:0007669"/>
    <property type="project" value="UniProtKB-UniRule"/>
</dbReference>
<feature type="transmembrane region" description="Helical" evidence="17">
    <location>
        <begin position="401"/>
        <end position="419"/>
    </location>
</feature>
<feature type="transmembrane region" description="Helical" evidence="17">
    <location>
        <begin position="90"/>
        <end position="111"/>
    </location>
</feature>
<evidence type="ECO:0000256" key="10">
    <source>
        <dbReference type="ARBA" id="ARBA00022982"/>
    </source>
</evidence>
<feature type="transmembrane region" description="Helical" evidence="17">
    <location>
        <begin position="216"/>
        <end position="238"/>
    </location>
</feature>
<comment type="function">
    <text evidence="1">Core subunit of the mitochondrial membrane respiratory chain NADH dehydrogenase (Complex I) that is believed to belong to the minimal assembly required for catalysis. Complex I functions in the transfer of electrons from NADH to the respiratory chain. The immediate electron acceptor for the enzyme is believed to be ubiquinone.</text>
</comment>
<evidence type="ECO:0000256" key="4">
    <source>
        <dbReference type="ARBA" id="ARBA00012944"/>
    </source>
</evidence>
<protein>
    <recommendedName>
        <fullName evidence="5 17">NADH-ubiquinone oxidoreductase chain 4</fullName>
        <ecNumber evidence="4 17">7.1.1.2</ecNumber>
    </recommendedName>
</protein>
<keyword evidence="14 17" id="KW-0496">Mitochondrion</keyword>
<reference evidence="19" key="1">
    <citation type="journal article" date="2020" name="Genomics">
        <title>Fragmented mitochondrial genomes evolved in opposite directions between closely related macaque louse Pedicinus obtusus and colobus louse Pedicinus badii.</title>
        <authorList>
            <person name="Fu Y.-T."/>
            <person name="Dong Y."/>
            <person name="Wang W."/>
            <person name="Nie Y."/>
            <person name="Liu G.-H."/>
            <person name="Shao R."/>
        </authorList>
    </citation>
    <scope>NUCLEOTIDE SEQUENCE</scope>
</reference>
<dbReference type="Pfam" id="PF00361">
    <property type="entry name" value="Proton_antipo_M"/>
    <property type="match status" value="1"/>
</dbReference>
<dbReference type="InterPro" id="IPR001750">
    <property type="entry name" value="ND/Mrp_TM"/>
</dbReference>
<feature type="transmembrane region" description="Helical" evidence="17">
    <location>
        <begin position="250"/>
        <end position="269"/>
    </location>
</feature>
<keyword evidence="9" id="KW-1278">Translocase</keyword>
<keyword evidence="10 17" id="KW-0249">Electron transport</keyword>
<dbReference type="GO" id="GO:0015990">
    <property type="term" value="P:electron transport coupled proton transport"/>
    <property type="evidence" value="ECO:0007669"/>
    <property type="project" value="TreeGrafter"/>
</dbReference>
<dbReference type="GO" id="GO:0042773">
    <property type="term" value="P:ATP synthesis coupled electron transport"/>
    <property type="evidence" value="ECO:0007669"/>
    <property type="project" value="InterPro"/>
</dbReference>
<feature type="transmembrane region" description="Helical" evidence="17">
    <location>
        <begin position="358"/>
        <end position="381"/>
    </location>
</feature>